<dbReference type="RefSeq" id="WP_138697555.1">
    <property type="nucleotide sequence ID" value="NZ_JBHSAZ010000089.1"/>
</dbReference>
<organism evidence="1 2">
    <name type="scientific">Nonomuraea zeae</name>
    <dbReference type="NCBI Taxonomy" id="1642303"/>
    <lineage>
        <taxon>Bacteria</taxon>
        <taxon>Bacillati</taxon>
        <taxon>Actinomycetota</taxon>
        <taxon>Actinomycetes</taxon>
        <taxon>Streptosporangiales</taxon>
        <taxon>Streptosporangiaceae</taxon>
        <taxon>Nonomuraea</taxon>
    </lineage>
</organism>
<evidence type="ECO:0000313" key="1">
    <source>
        <dbReference type="EMBL" id="TMR18577.1"/>
    </source>
</evidence>
<dbReference type="OrthoDB" id="4276070at2"/>
<dbReference type="EMBL" id="VCKX01000341">
    <property type="protein sequence ID" value="TMR18577.1"/>
    <property type="molecule type" value="Genomic_DNA"/>
</dbReference>
<dbReference type="Proteomes" id="UP000306628">
    <property type="component" value="Unassembled WGS sequence"/>
</dbReference>
<sequence length="174" mass="19385">MTDWPVARTRDEALVYLDLTPCECGSIETEWDSGVVSVEGSMAKCYSGVCAGCDAEREFLFSLPRREVMPRAWPTFGGHEPSQLLDAGEWMWVADLTAGNVPSDPANAQRALSMARSAVEEVLKFIPEGQEEVPQDAFWSARGQEVRDAEPPRFRRDRLEVVRDTYRDLADAGA</sequence>
<reference evidence="1 2" key="1">
    <citation type="submission" date="2019-05" db="EMBL/GenBank/DDBJ databases">
        <title>Draft genome sequence of Nonomuraea zeae DSM 100528.</title>
        <authorList>
            <person name="Saricaoglu S."/>
            <person name="Isik K."/>
        </authorList>
    </citation>
    <scope>NUCLEOTIDE SEQUENCE [LARGE SCALE GENOMIC DNA]</scope>
    <source>
        <strain evidence="1 2">DSM 100528</strain>
    </source>
</reference>
<proteinExistence type="predicted"/>
<gene>
    <name evidence="1" type="ORF">ETD85_53540</name>
</gene>
<name>A0A5S4FGV1_9ACTN</name>
<comment type="caution">
    <text evidence="1">The sequence shown here is derived from an EMBL/GenBank/DDBJ whole genome shotgun (WGS) entry which is preliminary data.</text>
</comment>
<dbReference type="AlphaFoldDB" id="A0A5S4FGV1"/>
<keyword evidence="2" id="KW-1185">Reference proteome</keyword>
<protein>
    <submittedName>
        <fullName evidence="1">Uncharacterized protein</fullName>
    </submittedName>
</protein>
<evidence type="ECO:0000313" key="2">
    <source>
        <dbReference type="Proteomes" id="UP000306628"/>
    </source>
</evidence>
<accession>A0A5S4FGV1</accession>